<accession>A0A179B2C0</accession>
<dbReference type="EMBL" id="LVZK01000001">
    <property type="protein sequence ID" value="OAP85867.1"/>
    <property type="molecule type" value="Genomic_DNA"/>
</dbReference>
<dbReference type="InterPro" id="IPR053137">
    <property type="entry name" value="NLR-like"/>
</dbReference>
<dbReference type="AlphaFoldDB" id="A0A179B2C0"/>
<feature type="compositionally biased region" description="Low complexity" evidence="1">
    <location>
        <begin position="70"/>
        <end position="85"/>
    </location>
</feature>
<dbReference type="SUPFAM" id="SSF48452">
    <property type="entry name" value="TPR-like"/>
    <property type="match status" value="1"/>
</dbReference>
<reference evidence="2 3" key="1">
    <citation type="submission" date="2016-04" db="EMBL/GenBank/DDBJ databases">
        <title>Peptidophaga gingivicola gen. nov., sp. nov., isolated from human subgingival plaque.</title>
        <authorList>
            <person name="Beall C.J."/>
            <person name="Mokrzan E.M."/>
            <person name="Griffen A.L."/>
            <person name="Leys E.J."/>
        </authorList>
    </citation>
    <scope>NUCLEOTIDE SEQUENCE [LARGE SCALE GENOMIC DNA]</scope>
    <source>
        <strain evidence="2 3">BA112</strain>
    </source>
</reference>
<proteinExistence type="predicted"/>
<dbReference type="Gene3D" id="1.25.40.10">
    <property type="entry name" value="Tetratricopeptide repeat domain"/>
    <property type="match status" value="1"/>
</dbReference>
<feature type="region of interest" description="Disordered" evidence="1">
    <location>
        <begin position="59"/>
        <end position="100"/>
    </location>
</feature>
<dbReference type="STRING" id="1823756.A4H34_01345"/>
<evidence type="ECO:0000313" key="3">
    <source>
        <dbReference type="Proteomes" id="UP000078368"/>
    </source>
</evidence>
<gene>
    <name evidence="2" type="ORF">A4H34_01345</name>
</gene>
<organism evidence="2 3">
    <name type="scientific">Peptidiphaga gingivicola</name>
    <dbReference type="NCBI Taxonomy" id="2741497"/>
    <lineage>
        <taxon>Bacteria</taxon>
        <taxon>Bacillati</taxon>
        <taxon>Actinomycetota</taxon>
        <taxon>Actinomycetes</taxon>
        <taxon>Actinomycetales</taxon>
        <taxon>Actinomycetaceae</taxon>
        <taxon>Peptidiphaga</taxon>
    </lineage>
</organism>
<evidence type="ECO:0000313" key="2">
    <source>
        <dbReference type="EMBL" id="OAP85867.1"/>
    </source>
</evidence>
<protein>
    <recommendedName>
        <fullName evidence="4">Tetratricopeptide repeat protein</fullName>
    </recommendedName>
</protein>
<dbReference type="Pfam" id="PF13424">
    <property type="entry name" value="TPR_12"/>
    <property type="match status" value="1"/>
</dbReference>
<comment type="caution">
    <text evidence="2">The sequence shown here is derived from an EMBL/GenBank/DDBJ whole genome shotgun (WGS) entry which is preliminary data.</text>
</comment>
<evidence type="ECO:0008006" key="4">
    <source>
        <dbReference type="Google" id="ProtNLM"/>
    </source>
</evidence>
<dbReference type="InterPro" id="IPR011990">
    <property type="entry name" value="TPR-like_helical_dom_sf"/>
</dbReference>
<dbReference type="PANTHER" id="PTHR46082:SF6">
    <property type="entry name" value="AAA+ ATPASE DOMAIN-CONTAINING PROTEIN-RELATED"/>
    <property type="match status" value="1"/>
</dbReference>
<evidence type="ECO:0000256" key="1">
    <source>
        <dbReference type="SAM" id="MobiDB-lite"/>
    </source>
</evidence>
<sequence length="100" mass="10692">MAIDMYETLLDDCISVLDPDHPHTLTTRSNLAAAYLEAGHVSTAIAMHEDLLDDLTGVLGPDHPHTLTTRNNLAAARKKAQQASSPHTDGEAESPPPPES</sequence>
<dbReference type="Proteomes" id="UP000078368">
    <property type="component" value="Unassembled WGS sequence"/>
</dbReference>
<keyword evidence="3" id="KW-1185">Reference proteome</keyword>
<name>A0A179B2C0_9ACTO</name>
<dbReference type="PANTHER" id="PTHR46082">
    <property type="entry name" value="ATP/GTP-BINDING PROTEIN-RELATED"/>
    <property type="match status" value="1"/>
</dbReference>